<dbReference type="GO" id="GO:0046872">
    <property type="term" value="F:metal ion binding"/>
    <property type="evidence" value="ECO:0007669"/>
    <property type="project" value="InterPro"/>
</dbReference>
<evidence type="ECO:0000256" key="1">
    <source>
        <dbReference type="ARBA" id="ARBA00011028"/>
    </source>
</evidence>
<proteinExistence type="inferred from homology"/>
<dbReference type="GeneID" id="98393272"/>
<dbReference type="InterPro" id="IPR006129">
    <property type="entry name" value="AdhesinB"/>
</dbReference>
<dbReference type="EMBL" id="CP025536">
    <property type="protein sequence ID" value="AUW96513.1"/>
    <property type="molecule type" value="Genomic_DNA"/>
</dbReference>
<sequence length="311" mass="35091">MRKIRVKACIYLIMISLIFLGACSRGDTVLNPKKKELSIVTSFYPIYAITQEIAGDINDVRMIGSRNGIHSFEPSPADVRAINDADVFVYHSSTLEGWTKNLKENFEKTTVKIIEGTDGIQLQKVKGLEDIEATDGIDEKSLYDPHSWLDPQLISDEAGIIAEKLGEIDPKNKQKYLDNAKEFQNRALDLLAKYDKRFKNIKKRTFVTQHTAFSYIANRYQLNQLGIAGIEDEEPSPRRIAEILEFVKENKIKTIFAEPQTSNKKAKVIADATGVVVKTLDPLEADPQNDKTFLENLDKTLDIIANDLAEK</sequence>
<dbReference type="SUPFAM" id="SSF53807">
    <property type="entry name" value="Helical backbone' metal receptor"/>
    <property type="match status" value="1"/>
</dbReference>
<gene>
    <name evidence="5" type="ORF">C0J00_05050</name>
</gene>
<keyword evidence="2 4" id="KW-0813">Transport</keyword>
<protein>
    <submittedName>
        <fullName evidence="5">Adhesion protein</fullName>
    </submittedName>
</protein>
<dbReference type="GO" id="GO:0007155">
    <property type="term" value="P:cell adhesion"/>
    <property type="evidence" value="ECO:0007669"/>
    <property type="project" value="InterPro"/>
</dbReference>
<dbReference type="InterPro" id="IPR006128">
    <property type="entry name" value="Lipoprotein_PsaA-like"/>
</dbReference>
<evidence type="ECO:0000256" key="3">
    <source>
        <dbReference type="ARBA" id="ARBA00022729"/>
    </source>
</evidence>
<dbReference type="PANTHER" id="PTHR42953">
    <property type="entry name" value="HIGH-AFFINITY ZINC UPTAKE SYSTEM PROTEIN ZNUA-RELATED"/>
    <property type="match status" value="1"/>
</dbReference>
<dbReference type="PRINTS" id="PR00691">
    <property type="entry name" value="ADHESINB"/>
</dbReference>
<reference evidence="5 6" key="1">
    <citation type="submission" date="2017-12" db="EMBL/GenBank/DDBJ databases">
        <authorList>
            <person name="Hurst M.R.H."/>
        </authorList>
    </citation>
    <scope>NUCLEOTIDE SEQUENCE [LARGE SCALE GENOMIC DNA]</scope>
    <source>
        <strain evidence="5 6">TH11417</strain>
    </source>
</reference>
<dbReference type="PROSITE" id="PS51257">
    <property type="entry name" value="PROKAR_LIPOPROTEIN"/>
    <property type="match status" value="1"/>
</dbReference>
<dbReference type="InterPro" id="IPR006127">
    <property type="entry name" value="ZnuA-like"/>
</dbReference>
<dbReference type="OrthoDB" id="9810636at2"/>
<name>A0A2L0D3U9_9STRE</name>
<reference evidence="5 6" key="2">
    <citation type="submission" date="2018-02" db="EMBL/GenBank/DDBJ databases">
        <title>Whole genome sequencing analysis of Streptococcus pluranimalium isolated from cattle infected mastitis in China.</title>
        <authorList>
            <person name="Zhang J.-R."/>
            <person name="Hu G.-Z."/>
        </authorList>
    </citation>
    <scope>NUCLEOTIDE SEQUENCE [LARGE SCALE GENOMIC DNA]</scope>
    <source>
        <strain evidence="5 6">TH11417</strain>
    </source>
</reference>
<evidence type="ECO:0000256" key="2">
    <source>
        <dbReference type="ARBA" id="ARBA00022448"/>
    </source>
</evidence>
<keyword evidence="6" id="KW-1185">Reference proteome</keyword>
<dbReference type="PRINTS" id="PR00690">
    <property type="entry name" value="ADHESNFAMILY"/>
</dbReference>
<evidence type="ECO:0000313" key="5">
    <source>
        <dbReference type="EMBL" id="AUW96513.1"/>
    </source>
</evidence>
<dbReference type="AlphaFoldDB" id="A0A2L0D3U9"/>
<dbReference type="KEGG" id="splr:C0J00_05050"/>
<dbReference type="GO" id="GO:0030001">
    <property type="term" value="P:metal ion transport"/>
    <property type="evidence" value="ECO:0007669"/>
    <property type="project" value="InterPro"/>
</dbReference>
<evidence type="ECO:0000313" key="6">
    <source>
        <dbReference type="Proteomes" id="UP000238956"/>
    </source>
</evidence>
<dbReference type="Gene3D" id="3.40.50.1980">
    <property type="entry name" value="Nitrogenase molybdenum iron protein domain"/>
    <property type="match status" value="2"/>
</dbReference>
<evidence type="ECO:0000256" key="4">
    <source>
        <dbReference type="RuleBase" id="RU003512"/>
    </source>
</evidence>
<dbReference type="Proteomes" id="UP000238956">
    <property type="component" value="Chromosome"/>
</dbReference>
<dbReference type="PANTHER" id="PTHR42953:SF3">
    <property type="entry name" value="HIGH-AFFINITY ZINC UPTAKE SYSTEM PROTEIN ZNUA"/>
    <property type="match status" value="1"/>
</dbReference>
<dbReference type="RefSeq" id="WP_104967841.1">
    <property type="nucleotide sequence ID" value="NZ_CP025536.1"/>
</dbReference>
<dbReference type="Pfam" id="PF01297">
    <property type="entry name" value="ZnuA"/>
    <property type="match status" value="1"/>
</dbReference>
<accession>A0A2L0D3U9</accession>
<keyword evidence="3" id="KW-0732">Signal</keyword>
<comment type="similarity">
    <text evidence="1 4">Belongs to the bacterial solute-binding protein 9 family.</text>
</comment>
<organism evidence="5 6">
    <name type="scientific">Streptococcus pluranimalium</name>
    <dbReference type="NCBI Taxonomy" id="82348"/>
    <lineage>
        <taxon>Bacteria</taxon>
        <taxon>Bacillati</taxon>
        <taxon>Bacillota</taxon>
        <taxon>Bacilli</taxon>
        <taxon>Lactobacillales</taxon>
        <taxon>Streptococcaceae</taxon>
        <taxon>Streptococcus</taxon>
    </lineage>
</organism>
<dbReference type="InterPro" id="IPR050492">
    <property type="entry name" value="Bact_metal-bind_prot9"/>
</dbReference>